<dbReference type="Gene3D" id="3.40.50.720">
    <property type="entry name" value="NAD(P)-binding Rossmann-like Domain"/>
    <property type="match status" value="1"/>
</dbReference>
<dbReference type="PANTHER" id="PTHR43245:SF13">
    <property type="entry name" value="UDP-D-APIOSE_UDP-D-XYLOSE SYNTHASE 2"/>
    <property type="match status" value="1"/>
</dbReference>
<protein>
    <submittedName>
        <fullName evidence="2">NAD-dependent dehydratase</fullName>
    </submittedName>
</protein>
<dbReference type="InterPro" id="IPR050177">
    <property type="entry name" value="Lipid_A_modif_metabolic_enz"/>
</dbReference>
<dbReference type="Proteomes" id="UP000094784">
    <property type="component" value="Unassembled WGS sequence"/>
</dbReference>
<gene>
    <name evidence="2" type="ORF">BG258_16945</name>
</gene>
<name>A0A1E4RAI9_9BACI</name>
<dbReference type="SUPFAM" id="SSF51735">
    <property type="entry name" value="NAD(P)-binding Rossmann-fold domains"/>
    <property type="match status" value="1"/>
</dbReference>
<accession>A0A1E4RAI9</accession>
<dbReference type="EMBL" id="MECQ01000001">
    <property type="protein sequence ID" value="ODV57484.1"/>
    <property type="molecule type" value="Genomic_DNA"/>
</dbReference>
<dbReference type="InterPro" id="IPR001509">
    <property type="entry name" value="Epimerase_deHydtase"/>
</dbReference>
<feature type="domain" description="NAD-dependent epimerase/dehydratase" evidence="1">
    <location>
        <begin position="3"/>
        <end position="205"/>
    </location>
</feature>
<reference evidence="2 3" key="1">
    <citation type="submission" date="2016-09" db="EMBL/GenBank/DDBJ databases">
        <title>Draft genome sequence of the soil isolate, Lysinibacillus fusiformis M5, a potential hypoxanthine producer.</title>
        <authorList>
            <person name="Gallegos-Monterrosa R."/>
            <person name="Maroti G."/>
            <person name="Balint B."/>
            <person name="Kovacs A.T."/>
        </authorList>
    </citation>
    <scope>NUCLEOTIDE SEQUENCE [LARGE SCALE GENOMIC DNA]</scope>
    <source>
        <strain evidence="2 3">M5</strain>
    </source>
</reference>
<evidence type="ECO:0000259" key="1">
    <source>
        <dbReference type="Pfam" id="PF01370"/>
    </source>
</evidence>
<dbReference type="RefSeq" id="WP_069482355.1">
    <property type="nucleotide sequence ID" value="NZ_KV766182.1"/>
</dbReference>
<dbReference type="PANTHER" id="PTHR43245">
    <property type="entry name" value="BIFUNCTIONAL POLYMYXIN RESISTANCE PROTEIN ARNA"/>
    <property type="match status" value="1"/>
</dbReference>
<dbReference type="Pfam" id="PF01370">
    <property type="entry name" value="Epimerase"/>
    <property type="match status" value="1"/>
</dbReference>
<dbReference type="OrthoDB" id="9809586at2"/>
<proteinExistence type="predicted"/>
<evidence type="ECO:0000313" key="3">
    <source>
        <dbReference type="Proteomes" id="UP000094784"/>
    </source>
</evidence>
<dbReference type="AlphaFoldDB" id="A0A1E4RAI9"/>
<dbReference type="InterPro" id="IPR036291">
    <property type="entry name" value="NAD(P)-bd_dom_sf"/>
</dbReference>
<evidence type="ECO:0000313" key="2">
    <source>
        <dbReference type="EMBL" id="ODV57484.1"/>
    </source>
</evidence>
<comment type="caution">
    <text evidence="2">The sequence shown here is derived from an EMBL/GenBank/DDBJ whole genome shotgun (WGS) entry which is preliminary data.</text>
</comment>
<organism evidence="2 3">
    <name type="scientific">Lysinibacillus fusiformis</name>
    <dbReference type="NCBI Taxonomy" id="28031"/>
    <lineage>
        <taxon>Bacteria</taxon>
        <taxon>Bacillati</taxon>
        <taxon>Bacillota</taxon>
        <taxon>Bacilli</taxon>
        <taxon>Bacillales</taxon>
        <taxon>Bacillaceae</taxon>
        <taxon>Lysinibacillus</taxon>
    </lineage>
</organism>
<sequence>MNILVLGGTRFFGKKLVELCIENGHDVTILTRGQSGNPFGTAVKQLIVDRDDHDALENALAHTTWDIVYDNICYSPNEAHTICELLKGKTKKLVFTSTLSTYEVDGKMKKEEDFEPYHYQILMGDRDEFSYGEGKRQAEAVLFKEASFPVVAVRFPIVMGEHDYTRRLHFHVERILHDQPISLPNIDAQMSYITDEEAAEFLYFAGITPIEGPYNATASGAISLKELLALIEKESGKRAKISLVGGDEESQSPYGVSADWYMTNAKAEKAGFTFSQLHDWLPKLVKTLVKQLQ</sequence>